<sequence>MTSPDFPDAPLPAKTWTASTVFNLQNVDPEQWAIDDNQATYDMAEAARQAFFTVIYSAVEQIPIIGGLIGDVIEIITGVEDGDLDDLASWINNLGDFVDSFIAAALHALAELLDMVPLVGDTLAEIIEGIADGINGTNETATTAQEQAAAAASKVNFTEIYNFETAAVRDKYPANTAAGFSYVNDSTIAASGSWVLRLDPDAGYAAYANQPLSQKVDVAAGEALYVEWKQRRFGSPNFRAAVLMYFYDAADTFLAYANTSAVPALDVPVDEWVTYAAQITPPTGAVKADVRAILYEDAGLTPATGGWDFDDVVAGRMVAQAGVKGLEQDLATTRGIAEAANAAVAGQETVVGDHENRITYLESGNQIAEFALDGTWTKPSGMSYHKPILIGGAGGGCGGCTAAAAPRGYGGGPGGWAEQVLTNASLPATVPVTIGVGGAGGDRRSGNTPDYGDSGTATSFGSILTAGGGGGASNNAPATAGTGTRTDFQPFGGRGAGTSGNGDPGSNGYLSEAGAGGTGNGGRGGNGVSPPPGQRGIGSGGGGGAGNSGAGGDCRGGDGGYPGGGGGAGGGAIPWFGTEQGGEGGKGGNGKAWVISSPGFLS</sequence>
<feature type="compositionally biased region" description="Gly residues" evidence="1">
    <location>
        <begin position="535"/>
        <end position="572"/>
    </location>
</feature>
<evidence type="ECO:0000313" key="3">
    <source>
        <dbReference type="EMBL" id="MBF6298207.1"/>
    </source>
</evidence>
<name>A0ABS0CNR4_9NOCA</name>
<keyword evidence="4" id="KW-1185">Reference proteome</keyword>
<dbReference type="Proteomes" id="UP000702209">
    <property type="component" value="Unassembled WGS sequence"/>
</dbReference>
<dbReference type="EMBL" id="JADLQX010000007">
    <property type="protein sequence ID" value="MBF6298207.1"/>
    <property type="molecule type" value="Genomic_DNA"/>
</dbReference>
<feature type="domain" description="Glycine-rich" evidence="2">
    <location>
        <begin position="375"/>
        <end position="594"/>
    </location>
</feature>
<feature type="compositionally biased region" description="Gly residues" evidence="1">
    <location>
        <begin position="492"/>
        <end position="505"/>
    </location>
</feature>
<feature type="compositionally biased region" description="Gly residues" evidence="1">
    <location>
        <begin position="514"/>
        <end position="527"/>
    </location>
</feature>
<feature type="compositionally biased region" description="Low complexity" evidence="1">
    <location>
        <begin position="473"/>
        <end position="486"/>
    </location>
</feature>
<dbReference type="RefSeq" id="WP_195129516.1">
    <property type="nucleotide sequence ID" value="NZ_JADLQX010000007.1"/>
</dbReference>
<evidence type="ECO:0000313" key="4">
    <source>
        <dbReference type="Proteomes" id="UP000702209"/>
    </source>
</evidence>
<protein>
    <recommendedName>
        <fullName evidence="2">Glycine-rich domain-containing protein</fullName>
    </recommendedName>
</protein>
<comment type="caution">
    <text evidence="3">The sequence shown here is derived from an EMBL/GenBank/DDBJ whole genome shotgun (WGS) entry which is preliminary data.</text>
</comment>
<organism evidence="3 4">
    <name type="scientific">Nocardia amamiensis</name>
    <dbReference type="NCBI Taxonomy" id="404578"/>
    <lineage>
        <taxon>Bacteria</taxon>
        <taxon>Bacillati</taxon>
        <taxon>Actinomycetota</taxon>
        <taxon>Actinomycetes</taxon>
        <taxon>Mycobacteriales</taxon>
        <taxon>Nocardiaceae</taxon>
        <taxon>Nocardia</taxon>
    </lineage>
</organism>
<reference evidence="3 4" key="1">
    <citation type="submission" date="2020-10" db="EMBL/GenBank/DDBJ databases">
        <title>Identification of Nocardia species via Next-generation sequencing and recognition of intraspecies genetic diversity.</title>
        <authorList>
            <person name="Li P."/>
            <person name="Li P."/>
            <person name="Lu B."/>
        </authorList>
    </citation>
    <scope>NUCLEOTIDE SEQUENCE [LARGE SCALE GENOMIC DNA]</scope>
    <source>
        <strain evidence="3 4">BJ06-0157</strain>
    </source>
</reference>
<proteinExistence type="predicted"/>
<evidence type="ECO:0000259" key="2">
    <source>
        <dbReference type="Pfam" id="PF21722"/>
    </source>
</evidence>
<feature type="compositionally biased region" description="Gly residues" evidence="1">
    <location>
        <begin position="579"/>
        <end position="590"/>
    </location>
</feature>
<evidence type="ECO:0000256" key="1">
    <source>
        <dbReference type="SAM" id="MobiDB-lite"/>
    </source>
</evidence>
<dbReference type="Pfam" id="PF21722">
    <property type="entry name" value="Gly_rich_2"/>
    <property type="match status" value="1"/>
</dbReference>
<gene>
    <name evidence="3" type="ORF">IU459_11715</name>
</gene>
<dbReference type="Gene3D" id="2.60.120.260">
    <property type="entry name" value="Galactose-binding domain-like"/>
    <property type="match status" value="1"/>
</dbReference>
<accession>A0ABS0CNR4</accession>
<dbReference type="InterPro" id="IPR049304">
    <property type="entry name" value="Gly_rich_dom"/>
</dbReference>
<feature type="region of interest" description="Disordered" evidence="1">
    <location>
        <begin position="435"/>
        <end position="602"/>
    </location>
</feature>